<evidence type="ECO:0000256" key="1">
    <source>
        <dbReference type="SAM" id="MobiDB-lite"/>
    </source>
</evidence>
<sequence>MEFIGFTPPSKNPKDATSSLTFTMEFLPCTLHFTISLCRTSSMTDTEDPTCEEPKQSSKSATKDLARLVVVLVDGAREKGVARFVGFGCEALEGAVSEGRRGRGVSRCTVEPEERTSQTKNQFGGKRDDYNNFLLFLLLILSYYYEV</sequence>
<protein>
    <submittedName>
        <fullName evidence="2">Uncharacterized protein</fullName>
    </submittedName>
</protein>
<evidence type="ECO:0000313" key="2">
    <source>
        <dbReference type="EMBL" id="WVZ08804.1"/>
    </source>
</evidence>
<evidence type="ECO:0000313" key="3">
    <source>
        <dbReference type="Proteomes" id="UP001374535"/>
    </source>
</evidence>
<dbReference type="AlphaFoldDB" id="A0AAQ3NEN3"/>
<accession>A0AAQ3NEN3</accession>
<dbReference type="Proteomes" id="UP001374535">
    <property type="component" value="Chromosome 6"/>
</dbReference>
<name>A0AAQ3NEN3_VIGMU</name>
<dbReference type="EMBL" id="CP144695">
    <property type="protein sequence ID" value="WVZ08804.1"/>
    <property type="molecule type" value="Genomic_DNA"/>
</dbReference>
<keyword evidence="3" id="KW-1185">Reference proteome</keyword>
<organism evidence="2 3">
    <name type="scientific">Vigna mungo</name>
    <name type="common">Black gram</name>
    <name type="synonym">Phaseolus mungo</name>
    <dbReference type="NCBI Taxonomy" id="3915"/>
    <lineage>
        <taxon>Eukaryota</taxon>
        <taxon>Viridiplantae</taxon>
        <taxon>Streptophyta</taxon>
        <taxon>Embryophyta</taxon>
        <taxon>Tracheophyta</taxon>
        <taxon>Spermatophyta</taxon>
        <taxon>Magnoliopsida</taxon>
        <taxon>eudicotyledons</taxon>
        <taxon>Gunneridae</taxon>
        <taxon>Pentapetalae</taxon>
        <taxon>rosids</taxon>
        <taxon>fabids</taxon>
        <taxon>Fabales</taxon>
        <taxon>Fabaceae</taxon>
        <taxon>Papilionoideae</taxon>
        <taxon>50 kb inversion clade</taxon>
        <taxon>NPAAA clade</taxon>
        <taxon>indigoferoid/millettioid clade</taxon>
        <taxon>Phaseoleae</taxon>
        <taxon>Vigna</taxon>
    </lineage>
</organism>
<reference evidence="2 3" key="1">
    <citation type="journal article" date="2023" name="Life. Sci Alliance">
        <title>Evolutionary insights into 3D genome organization and epigenetic landscape of Vigna mungo.</title>
        <authorList>
            <person name="Junaid A."/>
            <person name="Singh B."/>
            <person name="Bhatia S."/>
        </authorList>
    </citation>
    <scope>NUCLEOTIDE SEQUENCE [LARGE SCALE GENOMIC DNA]</scope>
    <source>
        <strain evidence="2">Urdbean</strain>
    </source>
</reference>
<gene>
    <name evidence="2" type="ORF">V8G54_022150</name>
</gene>
<feature type="region of interest" description="Disordered" evidence="1">
    <location>
        <begin position="103"/>
        <end position="123"/>
    </location>
</feature>
<proteinExistence type="predicted"/>